<evidence type="ECO:0000313" key="1">
    <source>
        <dbReference type="EMBL" id="MDC8832493.1"/>
    </source>
</evidence>
<keyword evidence="2" id="KW-1185">Reference proteome</keyword>
<sequence>MIANQQIRVWVLALILFGAGCSSIEPETEVAPMALLPNWEQVSTAELVADCLDFDNQDENEAVASLACSNQALGRADLTPELRTQALEQYNQASRYLISQYIESQGRYRGLMPIRIKINNLNVSDLRLLPIRQFNITGDIGVLAAVPVANSAPASGASRADNIIVFVFEQVDIVNHLLEAQFSALEMDKNLIREIGDNPYRLRQLKP</sequence>
<protein>
    <submittedName>
        <fullName evidence="1">Uncharacterized protein</fullName>
    </submittedName>
</protein>
<comment type="caution">
    <text evidence="1">The sequence shown here is derived from an EMBL/GenBank/DDBJ whole genome shotgun (WGS) entry which is preliminary data.</text>
</comment>
<dbReference type="RefSeq" id="WP_273642319.1">
    <property type="nucleotide sequence ID" value="NZ_JAQQXP010000003.1"/>
</dbReference>
<accession>A0ABT5L943</accession>
<dbReference type="EMBL" id="JAQQXP010000003">
    <property type="protein sequence ID" value="MDC8832493.1"/>
    <property type="molecule type" value="Genomic_DNA"/>
</dbReference>
<proteinExistence type="predicted"/>
<organism evidence="1 2">
    <name type="scientific">Alteromonas gilva</name>
    <dbReference type="NCBI Taxonomy" id="2987522"/>
    <lineage>
        <taxon>Bacteria</taxon>
        <taxon>Pseudomonadati</taxon>
        <taxon>Pseudomonadota</taxon>
        <taxon>Gammaproteobacteria</taxon>
        <taxon>Alteromonadales</taxon>
        <taxon>Alteromonadaceae</taxon>
        <taxon>Alteromonas/Salinimonas group</taxon>
        <taxon>Alteromonas</taxon>
    </lineage>
</organism>
<reference evidence="1 2" key="1">
    <citation type="submission" date="2022-10" db="EMBL/GenBank/DDBJ databases">
        <title>Alteromonas sp. chi3 Genome sequencing.</title>
        <authorList>
            <person name="Park S."/>
        </authorList>
    </citation>
    <scope>NUCLEOTIDE SEQUENCE [LARGE SCALE GENOMIC DNA]</scope>
    <source>
        <strain evidence="2">chi3</strain>
    </source>
</reference>
<dbReference type="Proteomes" id="UP001218788">
    <property type="component" value="Unassembled WGS sequence"/>
</dbReference>
<name>A0ABT5L943_9ALTE</name>
<evidence type="ECO:0000313" key="2">
    <source>
        <dbReference type="Proteomes" id="UP001218788"/>
    </source>
</evidence>
<gene>
    <name evidence="1" type="ORF">OIK42_17180</name>
</gene>